<dbReference type="Pfam" id="PF07478">
    <property type="entry name" value="Dala_Dala_lig_C"/>
    <property type="match status" value="1"/>
</dbReference>
<dbReference type="RefSeq" id="WP_323247140.1">
    <property type="nucleotide sequence ID" value="NZ_JAYFUL010000005.1"/>
</dbReference>
<protein>
    <submittedName>
        <fullName evidence="6">ATP-grasp domain-containing protein</fullName>
    </submittedName>
</protein>
<organism evidence="6 7">
    <name type="scientific">Arcicella aquatica</name>
    <dbReference type="NCBI Taxonomy" id="217141"/>
    <lineage>
        <taxon>Bacteria</taxon>
        <taxon>Pseudomonadati</taxon>
        <taxon>Bacteroidota</taxon>
        <taxon>Cytophagia</taxon>
        <taxon>Cytophagales</taxon>
        <taxon>Flectobacillaceae</taxon>
        <taxon>Arcicella</taxon>
    </lineage>
</organism>
<evidence type="ECO:0000256" key="2">
    <source>
        <dbReference type="ARBA" id="ARBA00022741"/>
    </source>
</evidence>
<evidence type="ECO:0000256" key="1">
    <source>
        <dbReference type="ARBA" id="ARBA00022598"/>
    </source>
</evidence>
<sequence>MSSTLSFLCISTYFKGNEFLRACKQAGNKVYLLTNKKLEHKPWVRAFIDEIFYVEEKADGSIDMNEVILGLAYMMRSRKVDRIVALDDFDVEKAAHLREHFRIPGMGQTTSRHFRDKLAMRMKAEDAGIKVPMFSSLFNDNDIFEFTQKVTYPCVIKPRSEASATGIKKVYNSEQLWEVVHYLGDRRHEYLVEQFKPGDVFHVDSISLHGEFVFTRSSQYLSTPMEVAHGGGIFRSVTVPIGSELDLALQEANAQVMKAFGMNYSATHSEFIKDHETGEIIFLETASRVGGANLAEMVEASSGINLWREWANIETAVAKKEEYTLPPVENNYSGIIISLTRQQYPNLAGFDAPEIYWRMNEEYHIGMIVKSESRERVIEILNDYAQRIYQNFHASAPVPDKPTH</sequence>
<evidence type="ECO:0000313" key="7">
    <source>
        <dbReference type="Proteomes" id="UP001304671"/>
    </source>
</evidence>
<comment type="caution">
    <text evidence="6">The sequence shown here is derived from an EMBL/GenBank/DDBJ whole genome shotgun (WGS) entry which is preliminary data.</text>
</comment>
<dbReference type="Gene3D" id="3.30.1490.20">
    <property type="entry name" value="ATP-grasp fold, A domain"/>
    <property type="match status" value="1"/>
</dbReference>
<name>A0ABU5QIZ7_9BACT</name>
<keyword evidence="7" id="KW-1185">Reference proteome</keyword>
<dbReference type="InterPro" id="IPR013815">
    <property type="entry name" value="ATP_grasp_subdomain_1"/>
</dbReference>
<dbReference type="PANTHER" id="PTHR43585">
    <property type="entry name" value="FUMIPYRROLE BIOSYNTHESIS PROTEIN C"/>
    <property type="match status" value="1"/>
</dbReference>
<evidence type="ECO:0000259" key="5">
    <source>
        <dbReference type="PROSITE" id="PS50975"/>
    </source>
</evidence>
<accession>A0ABU5QIZ7</accession>
<dbReference type="Proteomes" id="UP001304671">
    <property type="component" value="Unassembled WGS sequence"/>
</dbReference>
<dbReference type="Gene3D" id="3.30.470.20">
    <property type="entry name" value="ATP-grasp fold, B domain"/>
    <property type="match status" value="1"/>
</dbReference>
<keyword evidence="3 4" id="KW-0067">ATP-binding</keyword>
<dbReference type="Gene3D" id="3.40.50.20">
    <property type="match status" value="1"/>
</dbReference>
<dbReference type="EMBL" id="JAYFUL010000005">
    <property type="protein sequence ID" value="MEA5257036.1"/>
    <property type="molecule type" value="Genomic_DNA"/>
</dbReference>
<evidence type="ECO:0000256" key="3">
    <source>
        <dbReference type="ARBA" id="ARBA00022840"/>
    </source>
</evidence>
<feature type="domain" description="ATP-grasp" evidence="5">
    <location>
        <begin position="121"/>
        <end position="315"/>
    </location>
</feature>
<dbReference type="InterPro" id="IPR011095">
    <property type="entry name" value="Dala_Dala_lig_C"/>
</dbReference>
<proteinExistence type="predicted"/>
<dbReference type="PANTHER" id="PTHR43585:SF2">
    <property type="entry name" value="ATP-GRASP ENZYME FSQD"/>
    <property type="match status" value="1"/>
</dbReference>
<dbReference type="PROSITE" id="PS50975">
    <property type="entry name" value="ATP_GRASP"/>
    <property type="match status" value="1"/>
</dbReference>
<dbReference type="InterPro" id="IPR052032">
    <property type="entry name" value="ATP-dep_AA_Ligase"/>
</dbReference>
<keyword evidence="2 4" id="KW-0547">Nucleotide-binding</keyword>
<dbReference type="InterPro" id="IPR011761">
    <property type="entry name" value="ATP-grasp"/>
</dbReference>
<keyword evidence="1" id="KW-0436">Ligase</keyword>
<gene>
    <name evidence="6" type="ORF">VB264_04510</name>
</gene>
<reference evidence="6 7" key="1">
    <citation type="submission" date="2023-12" db="EMBL/GenBank/DDBJ databases">
        <title>Novel species of the genus Arcicella isolated from rivers.</title>
        <authorList>
            <person name="Lu H."/>
        </authorList>
    </citation>
    <scope>NUCLEOTIDE SEQUENCE [LARGE SCALE GENOMIC DNA]</scope>
    <source>
        <strain evidence="6 7">LMG 21963</strain>
    </source>
</reference>
<evidence type="ECO:0000313" key="6">
    <source>
        <dbReference type="EMBL" id="MEA5257036.1"/>
    </source>
</evidence>
<evidence type="ECO:0000256" key="4">
    <source>
        <dbReference type="PROSITE-ProRule" id="PRU00409"/>
    </source>
</evidence>
<dbReference type="SUPFAM" id="SSF56059">
    <property type="entry name" value="Glutathione synthetase ATP-binding domain-like"/>
    <property type="match status" value="1"/>
</dbReference>